<feature type="transmembrane region" description="Helical" evidence="5">
    <location>
        <begin position="87"/>
        <end position="106"/>
    </location>
</feature>
<dbReference type="InterPro" id="IPR020846">
    <property type="entry name" value="MFS_dom"/>
</dbReference>
<keyword evidence="3 5" id="KW-1133">Transmembrane helix</keyword>
<evidence type="ECO:0000256" key="1">
    <source>
        <dbReference type="ARBA" id="ARBA00004651"/>
    </source>
</evidence>
<feature type="domain" description="Major facilitator superfamily (MFS) profile" evidence="6">
    <location>
        <begin position="226"/>
        <end position="410"/>
    </location>
</feature>
<feature type="transmembrane region" description="Helical" evidence="5">
    <location>
        <begin position="54"/>
        <end position="75"/>
    </location>
</feature>
<evidence type="ECO:0000256" key="2">
    <source>
        <dbReference type="ARBA" id="ARBA00022692"/>
    </source>
</evidence>
<dbReference type="GO" id="GO:0022857">
    <property type="term" value="F:transmembrane transporter activity"/>
    <property type="evidence" value="ECO:0007669"/>
    <property type="project" value="InterPro"/>
</dbReference>
<feature type="transmembrane region" description="Helical" evidence="5">
    <location>
        <begin position="148"/>
        <end position="170"/>
    </location>
</feature>
<dbReference type="InterPro" id="IPR036259">
    <property type="entry name" value="MFS_trans_sf"/>
</dbReference>
<sequence length="410" mass="43887">MTPRDDQQHRVPVRTGVALALGVLLWLGPYLGLVGVLVPQQVARIDPANKTGDIALMSTVAMIVSTIANIVEGGLSDRTRSRWGRRTPWIVAGSVGTFVCVLFWGQCSAVWQVVLSDSVYMIFLNMIVAPLIAVIADRTAPKYRGTISSVYALGNSAGQYGGQMLASFFLPMPKTGFLVLAVMSLLSGPVAALILREGSTKNMPVSPVTWKTFSDNFVFPTHHVRDYYLALFGKLSIQTASFAISGYQLYILTDYVMLKGNALQAYVSAISMIMMVTAIVMCIGAGPVSDKLHIRKVPVIIAGLLIAVGSFLPALTNRPFIMLAYAVVVGIGMGMFNSVDQALNIEVLPDQRTAAKDLGILNIANNGGQVLGPIFSAAIIKIVGYSGVFPLAAVLAAVGVCLIFFIRKVK</sequence>
<dbReference type="Proteomes" id="UP000317536">
    <property type="component" value="Unassembled WGS sequence"/>
</dbReference>
<feature type="transmembrane region" description="Helical" evidence="5">
    <location>
        <begin position="320"/>
        <end position="339"/>
    </location>
</feature>
<comment type="subcellular location">
    <subcellularLocation>
        <location evidence="1">Cell membrane</location>
        <topology evidence="1">Multi-pass membrane protein</topology>
    </subcellularLocation>
</comment>
<gene>
    <name evidence="7" type="ORF">FPK29_05505</name>
</gene>
<evidence type="ECO:0000256" key="4">
    <source>
        <dbReference type="ARBA" id="ARBA00023136"/>
    </source>
</evidence>
<dbReference type="Gene3D" id="1.20.1250.20">
    <property type="entry name" value="MFS general substrate transporter like domains"/>
    <property type="match status" value="2"/>
</dbReference>
<dbReference type="GO" id="GO:0005886">
    <property type="term" value="C:plasma membrane"/>
    <property type="evidence" value="ECO:0007669"/>
    <property type="project" value="UniProtKB-SubCell"/>
</dbReference>
<dbReference type="PANTHER" id="PTHR23528">
    <property type="match status" value="1"/>
</dbReference>
<name>A0A556RAI9_9BIFI</name>
<dbReference type="OrthoDB" id="7584869at2"/>
<organism evidence="7 8">
    <name type="scientific">Bifidobacterium asteroides</name>
    <dbReference type="NCBI Taxonomy" id="1684"/>
    <lineage>
        <taxon>Bacteria</taxon>
        <taxon>Bacillati</taxon>
        <taxon>Actinomycetota</taxon>
        <taxon>Actinomycetes</taxon>
        <taxon>Bifidobacteriales</taxon>
        <taxon>Bifidobacteriaceae</taxon>
        <taxon>Bifidobacterium</taxon>
    </lineage>
</organism>
<keyword evidence="4 5" id="KW-0472">Membrane</keyword>
<dbReference type="EMBL" id="VMHJ01000002">
    <property type="protein sequence ID" value="TSJ85899.1"/>
    <property type="molecule type" value="Genomic_DNA"/>
</dbReference>
<dbReference type="PROSITE" id="PS50850">
    <property type="entry name" value="MFS"/>
    <property type="match status" value="1"/>
</dbReference>
<feature type="transmembrane region" description="Helical" evidence="5">
    <location>
        <begin position="12"/>
        <end position="34"/>
    </location>
</feature>
<feature type="transmembrane region" description="Helical" evidence="5">
    <location>
        <begin position="118"/>
        <end position="136"/>
    </location>
</feature>
<feature type="transmembrane region" description="Helical" evidence="5">
    <location>
        <begin position="388"/>
        <end position="406"/>
    </location>
</feature>
<reference evidence="7 8" key="1">
    <citation type="submission" date="2019-07" db="EMBL/GenBank/DDBJ databases">
        <title>Bifidobacterium asteroides genomes.</title>
        <authorList>
            <person name="Zheng H."/>
        </authorList>
    </citation>
    <scope>NUCLEOTIDE SEQUENCE [LARGE SCALE GENOMIC DNA]</scope>
    <source>
        <strain evidence="7 8">W8111</strain>
    </source>
</reference>
<dbReference type="InterPro" id="IPR011701">
    <property type="entry name" value="MFS"/>
</dbReference>
<dbReference type="AlphaFoldDB" id="A0A556RAI9"/>
<feature type="transmembrane region" description="Helical" evidence="5">
    <location>
        <begin position="360"/>
        <end position="382"/>
    </location>
</feature>
<comment type="caution">
    <text evidence="7">The sequence shown here is derived from an EMBL/GenBank/DDBJ whole genome shotgun (WGS) entry which is preliminary data.</text>
</comment>
<evidence type="ECO:0000256" key="3">
    <source>
        <dbReference type="ARBA" id="ARBA00022989"/>
    </source>
</evidence>
<accession>A0A556RAI9</accession>
<evidence type="ECO:0000259" key="6">
    <source>
        <dbReference type="PROSITE" id="PS50850"/>
    </source>
</evidence>
<evidence type="ECO:0000313" key="7">
    <source>
        <dbReference type="EMBL" id="TSJ85899.1"/>
    </source>
</evidence>
<evidence type="ECO:0000313" key="8">
    <source>
        <dbReference type="Proteomes" id="UP000317536"/>
    </source>
</evidence>
<proteinExistence type="predicted"/>
<feature type="transmembrane region" description="Helical" evidence="5">
    <location>
        <begin position="227"/>
        <end position="251"/>
    </location>
</feature>
<keyword evidence="2 5" id="KW-0812">Transmembrane</keyword>
<dbReference type="PANTHER" id="PTHR23528:SF1">
    <property type="entry name" value="MAJOR FACILITATOR SUPERFAMILY (MFS) PROFILE DOMAIN-CONTAINING PROTEIN"/>
    <property type="match status" value="1"/>
</dbReference>
<dbReference type="Pfam" id="PF07690">
    <property type="entry name" value="MFS_1"/>
    <property type="match status" value="1"/>
</dbReference>
<feature type="transmembrane region" description="Helical" evidence="5">
    <location>
        <begin position="263"/>
        <end position="285"/>
    </location>
</feature>
<feature type="transmembrane region" description="Helical" evidence="5">
    <location>
        <begin position="297"/>
        <end position="314"/>
    </location>
</feature>
<protein>
    <submittedName>
        <fullName evidence="7">MFS transporter</fullName>
    </submittedName>
</protein>
<evidence type="ECO:0000256" key="5">
    <source>
        <dbReference type="SAM" id="Phobius"/>
    </source>
</evidence>
<feature type="transmembrane region" description="Helical" evidence="5">
    <location>
        <begin position="176"/>
        <end position="195"/>
    </location>
</feature>
<dbReference type="SUPFAM" id="SSF103473">
    <property type="entry name" value="MFS general substrate transporter"/>
    <property type="match status" value="1"/>
</dbReference>